<dbReference type="GO" id="GO:0007268">
    <property type="term" value="P:chemical synaptic transmission"/>
    <property type="evidence" value="ECO:0007669"/>
    <property type="project" value="TreeGrafter"/>
</dbReference>
<proteinExistence type="inferred from homology"/>
<feature type="domain" description="G-protein coupled receptors family 1 profile" evidence="11">
    <location>
        <begin position="54"/>
        <end position="314"/>
    </location>
</feature>
<keyword evidence="13" id="KW-1185">Reference proteome</keyword>
<keyword evidence="5 9" id="KW-0297">G-protein coupled receptor</keyword>
<dbReference type="SMART" id="SM01381">
    <property type="entry name" value="7TM_GPCR_Srsx"/>
    <property type="match status" value="1"/>
</dbReference>
<dbReference type="PANTHER" id="PTHR24247">
    <property type="entry name" value="5-HYDROXYTRYPTAMINE RECEPTOR"/>
    <property type="match status" value="1"/>
</dbReference>
<protein>
    <submittedName>
        <fullName evidence="12">Adrenergic receptor beta-2</fullName>
    </submittedName>
</protein>
<keyword evidence="7 9" id="KW-0675">Receptor</keyword>
<name>A0A8B6DLI2_MYTGA</name>
<dbReference type="Proteomes" id="UP000596742">
    <property type="component" value="Unassembled WGS sequence"/>
</dbReference>
<evidence type="ECO:0000256" key="9">
    <source>
        <dbReference type="RuleBase" id="RU000688"/>
    </source>
</evidence>
<dbReference type="InterPro" id="IPR017452">
    <property type="entry name" value="GPCR_Rhodpsn_7TM"/>
</dbReference>
<evidence type="ECO:0000256" key="4">
    <source>
        <dbReference type="ARBA" id="ARBA00022989"/>
    </source>
</evidence>
<evidence type="ECO:0000256" key="8">
    <source>
        <dbReference type="ARBA" id="ARBA00023224"/>
    </source>
</evidence>
<sequence>MEDLLSKEEDPFCNTQDCFPERRNLSFDDTVYSISTDDIFGCVVAIMIPIIFIGNSLVIITLYRFPKFRTTTNLLIGSLAMADLLLGVVTLPLYVCFYFHGDALSRIKYLCLIKYSFALGTLSASLISLVAIAFDRFIAITRPLIYRVTMTKRRAMFIIVGIWMYHLIVAFLPLIGWNHYNELNNNVTHICNFFTVLPVPYTVLTTPVVIMLAIAISTYLYFKIYQETVSYSKRQLERRSTSSNKVFGRRQFKRDTKSAKMMGLISILFYIFWIPFMIGCIIKYISNNKHSSEMIKNIFLTLAMSNSAVNPFIYCWLREDFRTAFLMIVCCRKTSSIRQMTSMKQNLGIKGTYNFNKSQNRKSSLFTVEKVLKPLQSNLSDSITSSYGDVSDCETPQSVASDADTPHSVFSDGTFSFSRSDTASSMNSSMTTRL</sequence>
<organism evidence="12 13">
    <name type="scientific">Mytilus galloprovincialis</name>
    <name type="common">Mediterranean mussel</name>
    <dbReference type="NCBI Taxonomy" id="29158"/>
    <lineage>
        <taxon>Eukaryota</taxon>
        <taxon>Metazoa</taxon>
        <taxon>Spiralia</taxon>
        <taxon>Lophotrochozoa</taxon>
        <taxon>Mollusca</taxon>
        <taxon>Bivalvia</taxon>
        <taxon>Autobranchia</taxon>
        <taxon>Pteriomorphia</taxon>
        <taxon>Mytilida</taxon>
        <taxon>Mytiloidea</taxon>
        <taxon>Mytilidae</taxon>
        <taxon>Mytilinae</taxon>
        <taxon>Mytilus</taxon>
    </lineage>
</organism>
<dbReference type="AlphaFoldDB" id="A0A8B6DLI2"/>
<feature type="transmembrane region" description="Helical" evidence="10">
    <location>
        <begin position="74"/>
        <end position="100"/>
    </location>
</feature>
<evidence type="ECO:0000256" key="10">
    <source>
        <dbReference type="SAM" id="Phobius"/>
    </source>
</evidence>
<feature type="transmembrane region" description="Helical" evidence="10">
    <location>
        <begin position="155"/>
        <end position="179"/>
    </location>
</feature>
<keyword evidence="4 10" id="KW-1133">Transmembrane helix</keyword>
<dbReference type="InterPro" id="IPR000276">
    <property type="entry name" value="GPCR_Rhodpsn"/>
</dbReference>
<comment type="caution">
    <text evidence="12">The sequence shown here is derived from an EMBL/GenBank/DDBJ whole genome shotgun (WGS) entry which is preliminary data.</text>
</comment>
<dbReference type="OrthoDB" id="6286925at2759"/>
<evidence type="ECO:0000256" key="1">
    <source>
        <dbReference type="ARBA" id="ARBA00004651"/>
    </source>
</evidence>
<keyword evidence="2" id="KW-1003">Cell membrane</keyword>
<dbReference type="Pfam" id="PF00001">
    <property type="entry name" value="7tm_1"/>
    <property type="match status" value="1"/>
</dbReference>
<dbReference type="GO" id="GO:0004993">
    <property type="term" value="F:G protein-coupled serotonin receptor activity"/>
    <property type="evidence" value="ECO:0007669"/>
    <property type="project" value="TreeGrafter"/>
</dbReference>
<dbReference type="SUPFAM" id="SSF81321">
    <property type="entry name" value="Family A G protein-coupled receptor-like"/>
    <property type="match status" value="1"/>
</dbReference>
<feature type="transmembrane region" description="Helical" evidence="10">
    <location>
        <begin position="112"/>
        <end position="134"/>
    </location>
</feature>
<evidence type="ECO:0000313" key="13">
    <source>
        <dbReference type="Proteomes" id="UP000596742"/>
    </source>
</evidence>
<accession>A0A8B6DLI2</accession>
<dbReference type="GO" id="GO:0005886">
    <property type="term" value="C:plasma membrane"/>
    <property type="evidence" value="ECO:0007669"/>
    <property type="project" value="UniProtKB-SubCell"/>
</dbReference>
<evidence type="ECO:0000256" key="2">
    <source>
        <dbReference type="ARBA" id="ARBA00022475"/>
    </source>
</evidence>
<evidence type="ECO:0000256" key="7">
    <source>
        <dbReference type="ARBA" id="ARBA00023170"/>
    </source>
</evidence>
<keyword evidence="6 10" id="KW-0472">Membrane</keyword>
<evidence type="ECO:0000259" key="11">
    <source>
        <dbReference type="PROSITE" id="PS50262"/>
    </source>
</evidence>
<dbReference type="PROSITE" id="PS00237">
    <property type="entry name" value="G_PROTEIN_RECEP_F1_1"/>
    <property type="match status" value="1"/>
</dbReference>
<dbReference type="CDD" id="cd00637">
    <property type="entry name" value="7tm_classA_rhodopsin-like"/>
    <property type="match status" value="1"/>
</dbReference>
<dbReference type="PROSITE" id="PS50262">
    <property type="entry name" value="G_PROTEIN_RECEP_F1_2"/>
    <property type="match status" value="1"/>
</dbReference>
<evidence type="ECO:0000256" key="6">
    <source>
        <dbReference type="ARBA" id="ARBA00023136"/>
    </source>
</evidence>
<keyword evidence="3 9" id="KW-0812">Transmembrane</keyword>
<evidence type="ECO:0000256" key="3">
    <source>
        <dbReference type="ARBA" id="ARBA00022692"/>
    </source>
</evidence>
<feature type="transmembrane region" description="Helical" evidence="10">
    <location>
        <begin position="298"/>
        <end position="317"/>
    </location>
</feature>
<evidence type="ECO:0000256" key="5">
    <source>
        <dbReference type="ARBA" id="ARBA00023040"/>
    </source>
</evidence>
<keyword evidence="8 9" id="KW-0807">Transducer</keyword>
<dbReference type="EMBL" id="UYJE01003548">
    <property type="protein sequence ID" value="VDI20224.1"/>
    <property type="molecule type" value="Genomic_DNA"/>
</dbReference>
<comment type="subcellular location">
    <subcellularLocation>
        <location evidence="1">Cell membrane</location>
        <topology evidence="1">Multi-pass membrane protein</topology>
    </subcellularLocation>
</comment>
<reference evidence="12" key="1">
    <citation type="submission" date="2018-11" db="EMBL/GenBank/DDBJ databases">
        <authorList>
            <person name="Alioto T."/>
            <person name="Alioto T."/>
        </authorList>
    </citation>
    <scope>NUCLEOTIDE SEQUENCE</scope>
</reference>
<evidence type="ECO:0000313" key="12">
    <source>
        <dbReference type="EMBL" id="VDI20224.1"/>
    </source>
</evidence>
<dbReference type="GO" id="GO:0030425">
    <property type="term" value="C:dendrite"/>
    <property type="evidence" value="ECO:0007669"/>
    <property type="project" value="TreeGrafter"/>
</dbReference>
<dbReference type="GO" id="GO:0045202">
    <property type="term" value="C:synapse"/>
    <property type="evidence" value="ECO:0007669"/>
    <property type="project" value="GOC"/>
</dbReference>
<dbReference type="PRINTS" id="PR00237">
    <property type="entry name" value="GPCRRHODOPSN"/>
</dbReference>
<dbReference type="Gene3D" id="1.20.1070.10">
    <property type="entry name" value="Rhodopsin 7-helix transmembrane proteins"/>
    <property type="match status" value="1"/>
</dbReference>
<comment type="similarity">
    <text evidence="9">Belongs to the G-protein coupled receptor 1 family.</text>
</comment>
<dbReference type="GO" id="GO:0030594">
    <property type="term" value="F:neurotransmitter receptor activity"/>
    <property type="evidence" value="ECO:0007669"/>
    <property type="project" value="TreeGrafter"/>
</dbReference>
<feature type="transmembrane region" description="Helical" evidence="10">
    <location>
        <begin position="38"/>
        <end position="62"/>
    </location>
</feature>
<feature type="transmembrane region" description="Helical" evidence="10">
    <location>
        <begin position="199"/>
        <end position="222"/>
    </location>
</feature>
<feature type="transmembrane region" description="Helical" evidence="10">
    <location>
        <begin position="261"/>
        <end position="286"/>
    </location>
</feature>
<gene>
    <name evidence="12" type="ORF">MGAL_10B048377</name>
</gene>
<dbReference type="GO" id="GO:0007187">
    <property type="term" value="P:G protein-coupled receptor signaling pathway, coupled to cyclic nucleotide second messenger"/>
    <property type="evidence" value="ECO:0007669"/>
    <property type="project" value="TreeGrafter"/>
</dbReference>